<accession>A0A955IEV2</accession>
<name>A0A955IEV2_9BACT</name>
<proteinExistence type="predicted"/>
<protein>
    <submittedName>
        <fullName evidence="1">Uncharacterized protein</fullName>
    </submittedName>
</protein>
<dbReference type="AlphaFoldDB" id="A0A955IEV2"/>
<evidence type="ECO:0000313" key="1">
    <source>
        <dbReference type="EMBL" id="MCA9380713.1"/>
    </source>
</evidence>
<dbReference type="Proteomes" id="UP000775877">
    <property type="component" value="Unassembled WGS sequence"/>
</dbReference>
<dbReference type="EMBL" id="JAGQLJ010000007">
    <property type="protein sequence ID" value="MCA9380713.1"/>
    <property type="molecule type" value="Genomic_DNA"/>
</dbReference>
<gene>
    <name evidence="1" type="ORF">KC678_00420</name>
</gene>
<reference evidence="1" key="1">
    <citation type="submission" date="2020-04" db="EMBL/GenBank/DDBJ databases">
        <authorList>
            <person name="Zhang T."/>
        </authorList>
    </citation>
    <scope>NUCLEOTIDE SEQUENCE</scope>
    <source>
        <strain evidence="1">HKST-UBA13</strain>
    </source>
</reference>
<organism evidence="1 2">
    <name type="scientific">Candidatus Dojkabacteria bacterium</name>
    <dbReference type="NCBI Taxonomy" id="2099670"/>
    <lineage>
        <taxon>Bacteria</taxon>
        <taxon>Candidatus Dojkabacteria</taxon>
    </lineage>
</organism>
<evidence type="ECO:0000313" key="2">
    <source>
        <dbReference type="Proteomes" id="UP000775877"/>
    </source>
</evidence>
<comment type="caution">
    <text evidence="1">The sequence shown here is derived from an EMBL/GenBank/DDBJ whole genome shotgun (WGS) entry which is preliminary data.</text>
</comment>
<reference evidence="1" key="2">
    <citation type="journal article" date="2021" name="Microbiome">
        <title>Successional dynamics and alternative stable states in a saline activated sludge microbial community over 9 years.</title>
        <authorList>
            <person name="Wang Y."/>
            <person name="Ye J."/>
            <person name="Ju F."/>
            <person name="Liu L."/>
            <person name="Boyd J.A."/>
            <person name="Deng Y."/>
            <person name="Parks D.H."/>
            <person name="Jiang X."/>
            <person name="Yin X."/>
            <person name="Woodcroft B.J."/>
            <person name="Tyson G.W."/>
            <person name="Hugenholtz P."/>
            <person name="Polz M.F."/>
            <person name="Zhang T."/>
        </authorList>
    </citation>
    <scope>NUCLEOTIDE SEQUENCE</scope>
    <source>
        <strain evidence="1">HKST-UBA13</strain>
    </source>
</reference>
<sequence length="127" mass="14938">MDMHLQDDFENNSEHFNLRGELMQLARIIDERVPYDKIVERSLPKKLENLNKEVGDFRYPNILVTKTDDFIIVRLAYLKQACLKQLESKSGLDQISGEYIVRDTLVLIEKTTSKILKSLLDKRNRQE</sequence>